<proteinExistence type="predicted"/>
<feature type="modified residue" description="4-aspartylphosphate" evidence="4">
    <location>
        <position position="53"/>
    </location>
</feature>
<dbReference type="GO" id="GO:0000160">
    <property type="term" value="P:phosphorelay signal transduction system"/>
    <property type="evidence" value="ECO:0007669"/>
    <property type="project" value="InterPro"/>
</dbReference>
<feature type="region of interest" description="Disordered" evidence="5">
    <location>
        <begin position="188"/>
        <end position="212"/>
    </location>
</feature>
<dbReference type="GO" id="GO:0043565">
    <property type="term" value="F:sequence-specific DNA binding"/>
    <property type="evidence" value="ECO:0007669"/>
    <property type="project" value="InterPro"/>
</dbReference>
<dbReference type="PROSITE" id="PS01124">
    <property type="entry name" value="HTH_ARAC_FAMILY_2"/>
    <property type="match status" value="1"/>
</dbReference>
<dbReference type="EMBL" id="JAAAMU010000020">
    <property type="protein sequence ID" value="NBC72555.1"/>
    <property type="molecule type" value="Genomic_DNA"/>
</dbReference>
<dbReference type="InterPro" id="IPR001789">
    <property type="entry name" value="Sig_transdc_resp-reg_receiver"/>
</dbReference>
<dbReference type="PANTHER" id="PTHR43280">
    <property type="entry name" value="ARAC-FAMILY TRANSCRIPTIONAL REGULATOR"/>
    <property type="match status" value="1"/>
</dbReference>
<accession>A0A7X5C3P5</accession>
<name>A0A7X5C3P5_9BACL</name>
<evidence type="ECO:0000256" key="2">
    <source>
        <dbReference type="ARBA" id="ARBA00023125"/>
    </source>
</evidence>
<dbReference type="GO" id="GO:0003700">
    <property type="term" value="F:DNA-binding transcription factor activity"/>
    <property type="evidence" value="ECO:0007669"/>
    <property type="project" value="InterPro"/>
</dbReference>
<evidence type="ECO:0000256" key="1">
    <source>
        <dbReference type="ARBA" id="ARBA00023015"/>
    </source>
</evidence>
<evidence type="ECO:0000256" key="4">
    <source>
        <dbReference type="PROSITE-ProRule" id="PRU00169"/>
    </source>
</evidence>
<dbReference type="SUPFAM" id="SSF46689">
    <property type="entry name" value="Homeodomain-like"/>
    <property type="match status" value="2"/>
</dbReference>
<dbReference type="PROSITE" id="PS50110">
    <property type="entry name" value="RESPONSE_REGULATORY"/>
    <property type="match status" value="1"/>
</dbReference>
<evidence type="ECO:0000313" key="8">
    <source>
        <dbReference type="EMBL" id="NBC72555.1"/>
    </source>
</evidence>
<dbReference type="Proteomes" id="UP000558113">
    <property type="component" value="Unassembled WGS sequence"/>
</dbReference>
<evidence type="ECO:0000259" key="7">
    <source>
        <dbReference type="PROSITE" id="PS50110"/>
    </source>
</evidence>
<dbReference type="InterPro" id="IPR018062">
    <property type="entry name" value="HTH_AraC-typ_CS"/>
</dbReference>
<reference evidence="8 9" key="1">
    <citation type="submission" date="2020-01" db="EMBL/GenBank/DDBJ databases">
        <title>Paenibacillus soybeanensis sp. nov. isolated from the nodules of soybean (Glycine max(L.) Merr).</title>
        <authorList>
            <person name="Wang H."/>
        </authorList>
    </citation>
    <scope>NUCLEOTIDE SEQUENCE [LARGE SCALE GENOMIC DNA]</scope>
    <source>
        <strain evidence="8 9">DSM 23054</strain>
    </source>
</reference>
<dbReference type="AlphaFoldDB" id="A0A7X5C3P5"/>
<dbReference type="InterPro" id="IPR011006">
    <property type="entry name" value="CheY-like_superfamily"/>
</dbReference>
<dbReference type="PANTHER" id="PTHR43280:SF10">
    <property type="entry name" value="REGULATORY PROTEIN POCR"/>
    <property type="match status" value="1"/>
</dbReference>
<keyword evidence="4" id="KW-0597">Phosphoprotein</keyword>
<feature type="compositionally biased region" description="Basic and acidic residues" evidence="5">
    <location>
        <begin position="199"/>
        <end position="208"/>
    </location>
</feature>
<dbReference type="Gene3D" id="1.10.10.60">
    <property type="entry name" value="Homeodomain-like"/>
    <property type="match status" value="2"/>
</dbReference>
<dbReference type="SUPFAM" id="SSF52172">
    <property type="entry name" value="CheY-like"/>
    <property type="match status" value="1"/>
</dbReference>
<sequence length="560" mass="62461">MNILIVDDEPRHVRGMVHMLRTMRPDARVTTAKDGETALASVRAELPDVVLSDIQMPNMDGLTFLKRLEEEELRTKVVMVSAYNLFEYAQTAVRHGAYDYLLKPVDTGKVDALLERLEQQLAAELQEREASAEMLQRLQLASPAYRSRLLHQWLAGELPAEERAGLYDWELLREVDVLIVTEINRQPQRPTEMISKPRNSGDSDKEADSQSMPLQALTEELSRLASAFGQACVFPLQTEPNQAMRLVTALKLAKPLRQEELRGALLAITDAWRQHGIIRHGIGSMPTSGEEGMGSGEYADIPSLYRQARTALGFAFHDEWQGVVFGEALIPQSASAAFSLDGEELFEALQEPTPAAAEALCRRAFRELAAQGHAEPKLMKDHAALMLMKIKSRTRDIVDPQVGNVLTGAAASDIAACPSSSALMELLLECLNAVQRSLAERKQGRGEFVVDTCLSWIQANYQADITLEMAAVQFHFNASYFSTLIKSRTGRSFSEHVTEARMRRAKELLAAGRLKIYEIADQCGYRDTKYFTRMFKRQVGLSPEAYKHTARPNAGNEEAP</sequence>
<feature type="domain" description="HTH araC/xylS-type" evidence="6">
    <location>
        <begin position="451"/>
        <end position="549"/>
    </location>
</feature>
<dbReference type="InterPro" id="IPR009057">
    <property type="entry name" value="Homeodomain-like_sf"/>
</dbReference>
<keyword evidence="3" id="KW-0804">Transcription</keyword>
<dbReference type="InterPro" id="IPR018060">
    <property type="entry name" value="HTH_AraC"/>
</dbReference>
<dbReference type="Pfam" id="PF00072">
    <property type="entry name" value="Response_reg"/>
    <property type="match status" value="1"/>
</dbReference>
<dbReference type="Pfam" id="PF12833">
    <property type="entry name" value="HTH_18"/>
    <property type="match status" value="1"/>
</dbReference>
<dbReference type="PROSITE" id="PS00041">
    <property type="entry name" value="HTH_ARAC_FAMILY_1"/>
    <property type="match status" value="1"/>
</dbReference>
<dbReference type="RefSeq" id="WP_161703665.1">
    <property type="nucleotide sequence ID" value="NZ_JAAAMU010000020.1"/>
</dbReference>
<protein>
    <submittedName>
        <fullName evidence="8">Response regulator</fullName>
    </submittedName>
</protein>
<dbReference type="Gene3D" id="3.40.50.2300">
    <property type="match status" value="1"/>
</dbReference>
<dbReference type="CDD" id="cd17536">
    <property type="entry name" value="REC_YesN-like"/>
    <property type="match status" value="1"/>
</dbReference>
<organism evidence="8 9">
    <name type="scientific">Paenibacillus sacheonensis</name>
    <dbReference type="NCBI Taxonomy" id="742054"/>
    <lineage>
        <taxon>Bacteria</taxon>
        <taxon>Bacillati</taxon>
        <taxon>Bacillota</taxon>
        <taxon>Bacilli</taxon>
        <taxon>Bacillales</taxon>
        <taxon>Paenibacillaceae</taxon>
        <taxon>Paenibacillus</taxon>
    </lineage>
</organism>
<gene>
    <name evidence="8" type="ORF">GT003_26460</name>
</gene>
<comment type="caution">
    <text evidence="8">The sequence shown here is derived from an EMBL/GenBank/DDBJ whole genome shotgun (WGS) entry which is preliminary data.</text>
</comment>
<dbReference type="SMART" id="SM00448">
    <property type="entry name" value="REC"/>
    <property type="match status" value="1"/>
</dbReference>
<feature type="domain" description="Response regulatory" evidence="7">
    <location>
        <begin position="2"/>
        <end position="118"/>
    </location>
</feature>
<keyword evidence="9" id="KW-1185">Reference proteome</keyword>
<evidence type="ECO:0000313" key="9">
    <source>
        <dbReference type="Proteomes" id="UP000558113"/>
    </source>
</evidence>
<evidence type="ECO:0000256" key="5">
    <source>
        <dbReference type="SAM" id="MobiDB-lite"/>
    </source>
</evidence>
<keyword evidence="2" id="KW-0238">DNA-binding</keyword>
<dbReference type="OrthoDB" id="324626at2"/>
<keyword evidence="1" id="KW-0805">Transcription regulation</keyword>
<evidence type="ECO:0000256" key="3">
    <source>
        <dbReference type="ARBA" id="ARBA00023163"/>
    </source>
</evidence>
<dbReference type="InterPro" id="IPR020449">
    <property type="entry name" value="Tscrpt_reg_AraC-type_HTH"/>
</dbReference>
<dbReference type="SMART" id="SM00342">
    <property type="entry name" value="HTH_ARAC"/>
    <property type="match status" value="1"/>
</dbReference>
<evidence type="ECO:0000259" key="6">
    <source>
        <dbReference type="PROSITE" id="PS01124"/>
    </source>
</evidence>
<dbReference type="PRINTS" id="PR00032">
    <property type="entry name" value="HTHARAC"/>
</dbReference>